<name>A0A1H8JW28_9GAMM</name>
<dbReference type="STRING" id="77097.SAMN04490369_102713"/>
<gene>
    <name evidence="1" type="ORF">SAMN04490369_102713</name>
</gene>
<reference evidence="1 2" key="1">
    <citation type="submission" date="2016-10" db="EMBL/GenBank/DDBJ databases">
        <authorList>
            <person name="de Groot N.N."/>
        </authorList>
    </citation>
    <scope>NUCLEOTIDE SEQUENCE [LARGE SCALE GENOMIC DNA]</scope>
    <source>
        <strain evidence="1 2">558</strain>
    </source>
</reference>
<evidence type="ECO:0008006" key="3">
    <source>
        <dbReference type="Google" id="ProtNLM"/>
    </source>
</evidence>
<dbReference type="AlphaFoldDB" id="A0A1H8JW28"/>
<organism evidence="1 2">
    <name type="scientific">Vreelandella aquamarina</name>
    <dbReference type="NCBI Taxonomy" id="77097"/>
    <lineage>
        <taxon>Bacteria</taxon>
        <taxon>Pseudomonadati</taxon>
        <taxon>Pseudomonadota</taxon>
        <taxon>Gammaproteobacteria</taxon>
        <taxon>Oceanospirillales</taxon>
        <taxon>Halomonadaceae</taxon>
        <taxon>Vreelandella</taxon>
    </lineage>
</organism>
<dbReference type="EMBL" id="FODB01000027">
    <property type="protein sequence ID" value="SEN84942.1"/>
    <property type="molecule type" value="Genomic_DNA"/>
</dbReference>
<protein>
    <recommendedName>
        <fullName evidence="3">EcsC protein family protein</fullName>
    </recommendedName>
</protein>
<evidence type="ECO:0000313" key="2">
    <source>
        <dbReference type="Proteomes" id="UP000199493"/>
    </source>
</evidence>
<dbReference type="Proteomes" id="UP000199493">
    <property type="component" value="Unassembled WGS sequence"/>
</dbReference>
<dbReference type="RefSeq" id="WP_244154940.1">
    <property type="nucleotide sequence ID" value="NZ_FODB01000027.1"/>
</dbReference>
<evidence type="ECO:0000313" key="1">
    <source>
        <dbReference type="EMBL" id="SEN84942.1"/>
    </source>
</evidence>
<sequence>MIETKEELEAIKKTCQAMVTKSAGLSAGTATIPVPGLDIGSDVAILMRIIPKINSQFGVTPEQIDGLDTESKLFVMTAISNTGSKMAGKYITQNLIVSLLSKMGVRVAAKGASKFVPLIGSAVAGGISFTVMKYMGNSHIDDCYRIALAALEHRQLERAVEDDAVIEADAYTPTNGPTRPDS</sequence>
<proteinExistence type="predicted"/>
<accession>A0A1H8JW28</accession>